<comment type="caution">
    <text evidence="2">The sequence shown here is derived from an EMBL/GenBank/DDBJ whole genome shotgun (WGS) entry which is preliminary data.</text>
</comment>
<accession>A0A9W7LMD4</accession>
<gene>
    <name evidence="2" type="ORF">HRI_000661000</name>
</gene>
<protein>
    <submittedName>
        <fullName evidence="2">Uncharacterized protein</fullName>
    </submittedName>
</protein>
<dbReference type="Proteomes" id="UP001165190">
    <property type="component" value="Unassembled WGS sequence"/>
</dbReference>
<name>A0A9W7LMD4_HIBTR</name>
<dbReference type="AlphaFoldDB" id="A0A9W7LMD4"/>
<sequence length="112" mass="12398">MSETNEAHIDELAIVSSTHGEDIRRGNPQNPPQPQDAPVQGTEPLATTAQAECYQNMDNMLKQFMAAMLATPFAQPIPLVVQYVRAPVEKLASIRAYSFTGHDDDNPKIIEY</sequence>
<dbReference type="EMBL" id="BSYR01000007">
    <property type="protein sequence ID" value="GMI69917.1"/>
    <property type="molecule type" value="Genomic_DNA"/>
</dbReference>
<evidence type="ECO:0000256" key="1">
    <source>
        <dbReference type="SAM" id="MobiDB-lite"/>
    </source>
</evidence>
<proteinExistence type="predicted"/>
<organism evidence="2 3">
    <name type="scientific">Hibiscus trionum</name>
    <name type="common">Flower of an hour</name>
    <dbReference type="NCBI Taxonomy" id="183268"/>
    <lineage>
        <taxon>Eukaryota</taxon>
        <taxon>Viridiplantae</taxon>
        <taxon>Streptophyta</taxon>
        <taxon>Embryophyta</taxon>
        <taxon>Tracheophyta</taxon>
        <taxon>Spermatophyta</taxon>
        <taxon>Magnoliopsida</taxon>
        <taxon>eudicotyledons</taxon>
        <taxon>Gunneridae</taxon>
        <taxon>Pentapetalae</taxon>
        <taxon>rosids</taxon>
        <taxon>malvids</taxon>
        <taxon>Malvales</taxon>
        <taxon>Malvaceae</taxon>
        <taxon>Malvoideae</taxon>
        <taxon>Hibiscus</taxon>
    </lineage>
</organism>
<evidence type="ECO:0000313" key="3">
    <source>
        <dbReference type="Proteomes" id="UP001165190"/>
    </source>
</evidence>
<evidence type="ECO:0000313" key="2">
    <source>
        <dbReference type="EMBL" id="GMI69917.1"/>
    </source>
</evidence>
<keyword evidence="3" id="KW-1185">Reference proteome</keyword>
<reference evidence="2" key="1">
    <citation type="submission" date="2023-05" db="EMBL/GenBank/DDBJ databases">
        <title>Genome and transcriptome analyses reveal genes involved in the formation of fine ridges on petal epidermal cells in Hibiscus trionum.</title>
        <authorList>
            <person name="Koshimizu S."/>
            <person name="Masuda S."/>
            <person name="Ishii T."/>
            <person name="Shirasu K."/>
            <person name="Hoshino A."/>
            <person name="Arita M."/>
        </authorList>
    </citation>
    <scope>NUCLEOTIDE SEQUENCE</scope>
    <source>
        <strain evidence="2">Hamamatsu line</strain>
    </source>
</reference>
<feature type="region of interest" description="Disordered" evidence="1">
    <location>
        <begin position="16"/>
        <end position="45"/>
    </location>
</feature>